<gene>
    <name evidence="14" type="ORF">U0070_017916</name>
</gene>
<feature type="transmembrane region" description="Helical" evidence="12">
    <location>
        <begin position="1377"/>
        <end position="1401"/>
    </location>
</feature>
<evidence type="ECO:0000256" key="1">
    <source>
        <dbReference type="ARBA" id="ARBA00004651"/>
    </source>
</evidence>
<reference evidence="14 15" key="1">
    <citation type="journal article" date="2023" name="bioRxiv">
        <title>Conserved and derived expression patterns and positive selection on dental genes reveal complex evolutionary context of ever-growing rodent molars.</title>
        <authorList>
            <person name="Calamari Z.T."/>
            <person name="Song A."/>
            <person name="Cohen E."/>
            <person name="Akter M."/>
            <person name="Roy R.D."/>
            <person name="Hallikas O."/>
            <person name="Christensen M.M."/>
            <person name="Li P."/>
            <person name="Marangoni P."/>
            <person name="Jernvall J."/>
            <person name="Klein O.D."/>
        </authorList>
    </citation>
    <scope>NUCLEOTIDE SEQUENCE [LARGE SCALE GENOMIC DNA]</scope>
    <source>
        <strain evidence="14">V071</strain>
    </source>
</reference>
<evidence type="ECO:0000256" key="7">
    <source>
        <dbReference type="ARBA" id="ARBA00023157"/>
    </source>
</evidence>
<feature type="transmembrane region" description="Helical" evidence="12">
    <location>
        <begin position="1246"/>
        <end position="1265"/>
    </location>
</feature>
<organism evidence="14 15">
    <name type="scientific">Myodes glareolus</name>
    <name type="common">Bank vole</name>
    <name type="synonym">Clethrionomys glareolus</name>
    <dbReference type="NCBI Taxonomy" id="447135"/>
    <lineage>
        <taxon>Eukaryota</taxon>
        <taxon>Metazoa</taxon>
        <taxon>Chordata</taxon>
        <taxon>Craniata</taxon>
        <taxon>Vertebrata</taxon>
        <taxon>Euteleostomi</taxon>
        <taxon>Mammalia</taxon>
        <taxon>Eutheria</taxon>
        <taxon>Euarchontoglires</taxon>
        <taxon>Glires</taxon>
        <taxon>Rodentia</taxon>
        <taxon>Myomorpha</taxon>
        <taxon>Muroidea</taxon>
        <taxon>Cricetidae</taxon>
        <taxon>Arvicolinae</taxon>
        <taxon>Myodes</taxon>
    </lineage>
</organism>
<dbReference type="PROSITE" id="PS00237">
    <property type="entry name" value="G_PROTEIN_RECEP_F1_1"/>
    <property type="match status" value="5"/>
</dbReference>
<feature type="domain" description="G-protein coupled receptors family 1 profile" evidence="13">
    <location>
        <begin position="64"/>
        <end position="326"/>
    </location>
</feature>
<feature type="transmembrane region" description="Helical" evidence="12">
    <location>
        <begin position="48"/>
        <end position="70"/>
    </location>
</feature>
<evidence type="ECO:0000256" key="8">
    <source>
        <dbReference type="ARBA" id="ARBA00023170"/>
    </source>
</evidence>
<dbReference type="PANTHER" id="PTHR24249">
    <property type="entry name" value="HISTAMINE RECEPTOR-RELATED G-PROTEIN COUPLED RECEPTOR"/>
    <property type="match status" value="1"/>
</dbReference>
<dbReference type="EMBL" id="JBBHLL010000002">
    <property type="protein sequence ID" value="KAK7835380.1"/>
    <property type="molecule type" value="Genomic_DNA"/>
</dbReference>
<evidence type="ECO:0000256" key="12">
    <source>
        <dbReference type="SAM" id="Phobius"/>
    </source>
</evidence>
<keyword evidence="9" id="KW-0325">Glycoprotein</keyword>
<evidence type="ECO:0000313" key="15">
    <source>
        <dbReference type="Proteomes" id="UP001488838"/>
    </source>
</evidence>
<evidence type="ECO:0000256" key="4">
    <source>
        <dbReference type="ARBA" id="ARBA00022989"/>
    </source>
</evidence>
<keyword evidence="15" id="KW-1185">Reference proteome</keyword>
<keyword evidence="8 11" id="KW-0675">Receptor</keyword>
<dbReference type="FunFam" id="1.20.1070.10:FF:000030">
    <property type="entry name" value="trace amine-associated receptor 1"/>
    <property type="match status" value="5"/>
</dbReference>
<feature type="transmembrane region" description="Helical" evidence="12">
    <location>
        <begin position="1585"/>
        <end position="1604"/>
    </location>
</feature>
<evidence type="ECO:0000256" key="3">
    <source>
        <dbReference type="ARBA" id="ARBA00022692"/>
    </source>
</evidence>
<dbReference type="InterPro" id="IPR009132">
    <property type="entry name" value="TAAR_fam"/>
</dbReference>
<protein>
    <recommendedName>
        <fullName evidence="13">G-protein coupled receptors family 1 profile domain-containing protein</fullName>
    </recommendedName>
</protein>
<feature type="transmembrane region" description="Helical" evidence="12">
    <location>
        <begin position="215"/>
        <end position="239"/>
    </location>
</feature>
<dbReference type="PRINTS" id="PR00237">
    <property type="entry name" value="GPCRRHODOPSN"/>
</dbReference>
<dbReference type="InterPro" id="IPR000276">
    <property type="entry name" value="GPCR_Rhodpsn"/>
</dbReference>
<feature type="transmembrane region" description="Helical" evidence="12">
    <location>
        <begin position="1048"/>
        <end position="1068"/>
    </location>
</feature>
<feature type="transmembrane region" description="Helical" evidence="12">
    <location>
        <begin position="1774"/>
        <end position="1794"/>
    </location>
</feature>
<feature type="transmembrane region" description="Helical" evidence="12">
    <location>
        <begin position="163"/>
        <end position="184"/>
    </location>
</feature>
<keyword evidence="6 12" id="KW-0472">Membrane</keyword>
<feature type="transmembrane region" description="Helical" evidence="12">
    <location>
        <begin position="861"/>
        <end position="880"/>
    </location>
</feature>
<feature type="domain" description="G-protein coupled receptors family 1 profile" evidence="13">
    <location>
        <begin position="841"/>
        <end position="1103"/>
    </location>
</feature>
<feature type="transmembrane region" description="Helical" evidence="12">
    <location>
        <begin position="82"/>
        <end position="101"/>
    </location>
</feature>
<feature type="transmembrane region" description="Helical" evidence="12">
    <location>
        <begin position="1142"/>
        <end position="1161"/>
    </location>
</feature>
<dbReference type="GO" id="GO:0001594">
    <property type="term" value="F:trace-amine receptor activity"/>
    <property type="evidence" value="ECO:0007669"/>
    <property type="project" value="InterPro"/>
</dbReference>
<evidence type="ECO:0000259" key="13">
    <source>
        <dbReference type="PROSITE" id="PS50262"/>
    </source>
</evidence>
<dbReference type="CDD" id="cd15316">
    <property type="entry name" value="7tmA_TAAR6_8_9"/>
    <property type="match status" value="1"/>
</dbReference>
<dbReference type="Proteomes" id="UP001488838">
    <property type="component" value="Unassembled WGS sequence"/>
</dbReference>
<feature type="transmembrane region" description="Helical" evidence="12">
    <location>
        <begin position="651"/>
        <end position="672"/>
    </location>
</feature>
<feature type="domain" description="G-protein coupled receptors family 1 profile" evidence="13">
    <location>
        <begin position="1226"/>
        <end position="1488"/>
    </location>
</feature>
<keyword evidence="4 12" id="KW-1133">Transmembrane helix</keyword>
<feature type="transmembrane region" description="Helical" evidence="12">
    <location>
        <begin position="517"/>
        <end position="539"/>
    </location>
</feature>
<dbReference type="InterPro" id="IPR050569">
    <property type="entry name" value="TAAR"/>
</dbReference>
<evidence type="ECO:0000256" key="10">
    <source>
        <dbReference type="ARBA" id="ARBA00023224"/>
    </source>
</evidence>
<keyword evidence="10 11" id="KW-0807">Transducer</keyword>
<evidence type="ECO:0000313" key="14">
    <source>
        <dbReference type="EMBL" id="KAK7835380.1"/>
    </source>
</evidence>
<dbReference type="SMART" id="SM01381">
    <property type="entry name" value="7TM_GPCR_Srsx"/>
    <property type="match status" value="1"/>
</dbReference>
<name>A0AAW0K9F4_MYOGA</name>
<sequence>MATDDESFLRDQDSILSRDQFSAPSALLCYENLNGSCVRSPYSPGPRLILYAVFGFGALLAVCGNLLVMMSILHFRQLHSPANFLVASLACADFLVGLTVMPFSTVRSVESCWYFGDTYCKLHSCFDGSFCYSSIFHLCFISVDRYIAVSDPLTYPTRFTASVSGKCITFSWLLSITYSFSLLYTGANEAGLKDLVTALTCVGGCQVAVNQSWVFINFLLFFIPTLVMITVYSKIFLIAKQQAQKIERMSDQTAKASDSYKDRVARRERKAAKTLGIAVAAFLLSWLPYFIDSIIDAFLGFITPTYVFEILVWIAYYNSAMNPLIYAFFYPWFRKAIKLIVTGRILRENSSATNLFPEVVLAVFGHPLKMRLTLYFKQLNFSFIIVFLSYSDSGWDSHGHILNYWFLGDTSLLFSPAGIWHFDTLLVSTPASSPSTDDESFLWDQDSILSREQFSAPSALLCYENLNGSCVRSPYSPGPRLILYAVFGFGAVLAVCGNLLVMMSILHFRQLHSPANFLVASLACADFLVGLTVMPFSAVRSVESCWYFGDTYCKLHSCFNGSFCYSSIFHLCFISVDRYIAVSDPLTYPTRFTASVSGKCIAFSWLLPIIYCFSLLYTGANEAGLEDLVTALTCVGGCQIAVNQSWVFINFLLFFIPTLIMITVYSKIFLIAKQQAQKIERMSDQTAKASDSYKDRVARRERKAAKTLGIAVAAFFLSWLPYFIDSIIDAFLGFITPTYVFEILVWIAYYNSAMNPLIYAFFYPWFRKAIKLIVTGQILRENSSATNLFPDILSRDRFSAPSALLCYENLNGSCVRSPYSPGPRLILYAVFGFGAVLAMCGNLLVMMSILHFRQLHSPANFLVASLACADFLEGLTVMPFSTVRSVESCWYFGDTYCKLHSCFDVSFCSVSIFHLCFISVDRYIAVSDPLTYPTRFTASASGKCIAFSWLLPIIYSFSLLYTGANEAGLEDLVTALTCVGGCQVAINQSWVFINFLIFFIPTLVMITVYSKIFLIAKQQAQKIERMSDQTAKASDSYKDRVARRERKAAKTLGIAVAAFLLSWLPYFIDSIIDAFLGFITPTYVYEILVWIAYYNSAMNPLIYAFFYPWFRKAIKLIVTGRILRENSSATNLFLDNWISSLYFWLILTLYEIFFSRIFGIAHMATDDESFLWDQDSILSRDLFSAPSVLLCYENLNGSCVRSPYSPGPRLILYAVFGFGALMAVCGNLLVMMSILHFRQLHSPANFLVASLACADFLVGLTVMPFSTVRSVESCWYFGDTYCKLHTCFDVSFCSVSIFHLCFISVDRYIAVSDPLTYPTRFTAYVSGKCIAFSWLLSITYSFSLLYTGANEAGLENLVTALTCVGGCQLAVNQSWVFINFLIFFIPTLVMITVYSKIFLIAKQQAQKIERMSDQTAMASNSYKDRVARRERKAAKTLGIAVAAFLLSWLPYFIDSIIDAFLGFITPTYVYEILVWIAYYNSAMNPLIYAFFYPWFRKAIKLIVTGSILRENSSATNLFLDKECHYCEQLCYENMNGSCIKTPYSPGARAILYMVFGFGAVLAVCGNLLVVISVLHFKQLHSPANFLIASLASADFLVGISVMPFSMVRSIESCWYFGDKFCSLHSCWDAAFCYSSLFHLCFISIDRYIALTDPLVYPTKFTVSVSGICICISWILPLVYSSAVFYTGISAKGMESLVSALNCVGGCQIVVNQDWVLIDFLLFFIPTLVMIILYSKIFLIAKQQAVKIETTIGGNKTESSSETYKARVAKRERKAAKTLGVTVVAFVASWLPYTIDTLIDAFMGFITPTYIYEICCWSAYYNSAMNPLIYAFFYPWFRKAIKLILSGEVLKSHSSTMSLFSE</sequence>
<feature type="transmembrane region" description="Helical" evidence="12">
    <location>
        <begin position="1664"/>
        <end position="1685"/>
    </location>
</feature>
<dbReference type="GO" id="GO:0005886">
    <property type="term" value="C:plasma membrane"/>
    <property type="evidence" value="ECO:0007669"/>
    <property type="project" value="UniProtKB-SubCell"/>
</dbReference>
<dbReference type="PROSITE" id="PS50262">
    <property type="entry name" value="G_PROTEIN_RECEP_F1_2"/>
    <property type="match status" value="5"/>
</dbReference>
<feature type="transmembrane region" description="Helical" evidence="12">
    <location>
        <begin position="1472"/>
        <end position="1491"/>
    </location>
</feature>
<feature type="transmembrane region" description="Helical" evidence="12">
    <location>
        <begin position="704"/>
        <end position="724"/>
    </location>
</feature>
<feature type="transmembrane region" description="Helical" evidence="12">
    <location>
        <begin position="1549"/>
        <end position="1573"/>
    </location>
</feature>
<evidence type="ECO:0000256" key="11">
    <source>
        <dbReference type="RuleBase" id="RU000688"/>
    </source>
</evidence>
<dbReference type="PANTHER" id="PTHR24249:SF78">
    <property type="entry name" value="TRACE AMINE-ASSOCIATED RECEPTOR 7A-RELATED"/>
    <property type="match status" value="1"/>
</dbReference>
<proteinExistence type="inferred from homology"/>
<comment type="similarity">
    <text evidence="11">Belongs to the G-protein coupled receptor 1 family.</text>
</comment>
<dbReference type="PRINTS" id="PR01830">
    <property type="entry name" value="TRACEAMINER"/>
</dbReference>
<comment type="caution">
    <text evidence="14">The sequence shown here is derived from an EMBL/GenBank/DDBJ whole genome shotgun (WGS) entry which is preliminary data.</text>
</comment>
<feature type="transmembrane region" description="Helical" evidence="12">
    <location>
        <begin position="1210"/>
        <end position="1234"/>
    </location>
</feature>
<feature type="transmembrane region" description="Helical" evidence="12">
    <location>
        <begin position="600"/>
        <end position="620"/>
    </location>
</feature>
<feature type="transmembrane region" description="Helical" evidence="12">
    <location>
        <begin position="1325"/>
        <end position="1346"/>
    </location>
</feature>
<feature type="transmembrane region" description="Helical" evidence="12">
    <location>
        <begin position="481"/>
        <end position="505"/>
    </location>
</feature>
<keyword evidence="3 11" id="KW-0812">Transmembrane</keyword>
<feature type="domain" description="G-protein coupled receptors family 1 profile" evidence="13">
    <location>
        <begin position="1565"/>
        <end position="1829"/>
    </location>
</feature>
<feature type="transmembrane region" description="Helical" evidence="12">
    <location>
        <begin position="1286"/>
        <end position="1305"/>
    </location>
</feature>
<feature type="transmembrane region" description="Helical" evidence="12">
    <location>
        <begin position="940"/>
        <end position="961"/>
    </location>
</feature>
<dbReference type="Pfam" id="PF00001">
    <property type="entry name" value="7tm_1"/>
    <property type="match status" value="5"/>
</dbReference>
<feature type="transmembrane region" description="Helical" evidence="12">
    <location>
        <begin position="992"/>
        <end position="1016"/>
    </location>
</feature>
<dbReference type="SUPFAM" id="SSF81321">
    <property type="entry name" value="Family A G protein-coupled receptor-like"/>
    <property type="match status" value="5"/>
</dbReference>
<feature type="domain" description="G-protein coupled receptors family 1 profile" evidence="13">
    <location>
        <begin position="497"/>
        <end position="759"/>
    </location>
</feature>
<evidence type="ECO:0000256" key="5">
    <source>
        <dbReference type="ARBA" id="ARBA00023040"/>
    </source>
</evidence>
<keyword evidence="5 11" id="KW-0297">G-protein coupled receptor</keyword>
<comment type="subcellular location">
    <subcellularLocation>
        <location evidence="1">Cell membrane</location>
        <topology evidence="1">Multi-pass membrane protein</topology>
    </subcellularLocation>
</comment>
<evidence type="ECO:0000256" key="2">
    <source>
        <dbReference type="ARBA" id="ARBA00022475"/>
    </source>
</evidence>
<feature type="transmembrane region" description="Helical" evidence="12">
    <location>
        <begin position="271"/>
        <end position="291"/>
    </location>
</feature>
<accession>A0AAW0K9F4</accession>
<evidence type="ECO:0000256" key="9">
    <source>
        <dbReference type="ARBA" id="ARBA00023180"/>
    </source>
</evidence>
<keyword evidence="2" id="KW-1003">Cell membrane</keyword>
<feature type="transmembrane region" description="Helical" evidence="12">
    <location>
        <begin position="825"/>
        <end position="849"/>
    </location>
</feature>
<dbReference type="Gene3D" id="1.20.1070.10">
    <property type="entry name" value="Rhodopsin 7-helix transmembrane proteins"/>
    <property type="match status" value="5"/>
</dbReference>
<dbReference type="InterPro" id="IPR017452">
    <property type="entry name" value="GPCR_Rhodpsn_7TM"/>
</dbReference>
<evidence type="ECO:0000256" key="6">
    <source>
        <dbReference type="ARBA" id="ARBA00023136"/>
    </source>
</evidence>
<feature type="transmembrane region" description="Helical" evidence="12">
    <location>
        <begin position="1716"/>
        <end position="1738"/>
    </location>
</feature>
<keyword evidence="7" id="KW-1015">Disulfide bond</keyword>
<feature type="transmembrane region" description="Helical" evidence="12">
    <location>
        <begin position="1433"/>
        <end position="1452"/>
    </location>
</feature>